<sequence>MMRAGIIAIIAWALGAAAPAQAERLIVSVSNHRVTVTPNYAGEELVLFGSVEKDDKTPPARTNYNLVVTVSGPRSDLVTWRKQRRFGIWVNTESREFLQVPSYLAVFSNRPIDVIAPVDVQRRQQLGINNVLLTQRIGTDFADVVPTDPFRSSFVRLRKEHGLYREETSAVTFLTPTLFRTTIPLPAEVPIGTYDVEIELFADGAFIAKTETAFDIVKVGFEQFVANAARNHGVIYGVMTAVMALLSGWAASIVFRRD</sequence>
<protein>
    <submittedName>
        <fullName evidence="3">TIGR02186 family protein</fullName>
    </submittedName>
</protein>
<keyword evidence="1" id="KW-0472">Membrane</keyword>
<evidence type="ECO:0000256" key="1">
    <source>
        <dbReference type="SAM" id="Phobius"/>
    </source>
</evidence>
<dbReference type="Pfam" id="PF09608">
    <property type="entry name" value="Alph_Pro_TM"/>
    <property type="match status" value="1"/>
</dbReference>
<dbReference type="Proteomes" id="UP000682843">
    <property type="component" value="Chromosome"/>
</dbReference>
<dbReference type="RefSeq" id="WP_211911488.1">
    <property type="nucleotide sequence ID" value="NZ_CP036498.1"/>
</dbReference>
<keyword evidence="1" id="KW-0812">Transmembrane</keyword>
<feature type="transmembrane region" description="Helical" evidence="1">
    <location>
        <begin position="234"/>
        <end position="255"/>
    </location>
</feature>
<organism evidence="3 4">
    <name type="scientific">Tardiphaga alba</name>
    <dbReference type="NCBI Taxonomy" id="340268"/>
    <lineage>
        <taxon>Bacteria</taxon>
        <taxon>Pseudomonadati</taxon>
        <taxon>Pseudomonadota</taxon>
        <taxon>Alphaproteobacteria</taxon>
        <taxon>Hyphomicrobiales</taxon>
        <taxon>Nitrobacteraceae</taxon>
        <taxon>Tardiphaga</taxon>
    </lineage>
</organism>
<evidence type="ECO:0000313" key="4">
    <source>
        <dbReference type="Proteomes" id="UP000682843"/>
    </source>
</evidence>
<accession>A0ABX8A3X5</accession>
<feature type="chain" id="PRO_5046877733" evidence="2">
    <location>
        <begin position="23"/>
        <end position="258"/>
    </location>
</feature>
<dbReference type="InterPro" id="IPR019088">
    <property type="entry name" value="CHP02186-rel_TM"/>
</dbReference>
<evidence type="ECO:0000313" key="3">
    <source>
        <dbReference type="EMBL" id="QUS37956.1"/>
    </source>
</evidence>
<name>A0ABX8A3X5_9BRAD</name>
<reference evidence="3 4" key="1">
    <citation type="submission" date="2019-02" db="EMBL/GenBank/DDBJ databases">
        <title>Emended description of the genus Rhodopseudomonas and description of Rhodopseudomonas albus sp. nov., a non-phototrophic, heavy-metal-tolerant bacterium isolated from garden soil.</title>
        <authorList>
            <person name="Bao Z."/>
            <person name="Cao W.W."/>
            <person name="Sato Y."/>
            <person name="Nishizawa T."/>
            <person name="Zhao J."/>
            <person name="Guo Y."/>
            <person name="Ohta H."/>
        </authorList>
    </citation>
    <scope>NUCLEOTIDE SEQUENCE [LARGE SCALE GENOMIC DNA]</scope>
    <source>
        <strain evidence="3 4">SK50-23</strain>
    </source>
</reference>
<keyword evidence="1" id="KW-1133">Transmembrane helix</keyword>
<feature type="signal peptide" evidence="2">
    <location>
        <begin position="1"/>
        <end position="22"/>
    </location>
</feature>
<dbReference type="NCBIfam" id="TIGR02186">
    <property type="entry name" value="alph_Pro_TM"/>
    <property type="match status" value="1"/>
</dbReference>
<keyword evidence="4" id="KW-1185">Reference proteome</keyword>
<evidence type="ECO:0000256" key="2">
    <source>
        <dbReference type="SAM" id="SignalP"/>
    </source>
</evidence>
<keyword evidence="2" id="KW-0732">Signal</keyword>
<dbReference type="EMBL" id="CP036498">
    <property type="protein sequence ID" value="QUS37956.1"/>
    <property type="molecule type" value="Genomic_DNA"/>
</dbReference>
<gene>
    <name evidence="3" type="ORF">RPMA_03100</name>
</gene>
<proteinExistence type="predicted"/>